<proteinExistence type="predicted"/>
<sequence>MSQQHENTNRSLGETIEEIMNRRMSRRDLIKGAVGVTSAAMLGALGLRATNVTAAPTSALRFTPVTPTAPTFDDVVVPEGYYARTLIRWGEPLSVRAPAHNVWEQTPQAQAEQVGYNCDFVGFLPLPFGSNVSDHGLLFISHEYTNPELMFPNYDFNAPTRNQVDVELAAHGVSVVEIRRAYDGSWSYVRDSQYNRRITGETPIRISGPAAGHEWLKTSEDPTGTVVRGTLNNCSGGKTPWGTVLTAEENFHQYFGNLSKLDSSDPRVAVHKRYGIPAETTELQWEAFHARFDVAQEPNEVFRFGWMVEVDPYDPTFTPVKRTALGRFRHEAATIGIAKKGQVVAYSGDDQQFEYIYKFITKGTYNAKDRKANIGILDEGTLYVAKFNDDGSGVWMPLVYGQGPLTAANGFHSQADVLINTRKAADLLGATKMDRPEDIEPNPVNKKIYIALTNNSARGTEGKPGVDAANPRAKNRTGHVIELTEAGDDYASLTFTWEMLLLCGLPSDESTYFAGYDKSKVSPIACPDNVTFDNAGNLWISTDGAANAIKYNDGFFVVPVSGKERGHVQQFFSSVAGSEVCGPEFTPDNRTVFLAIQHPGEGGTFESPISTWPDRVGLPRPSVLTIQAFDSRVIGS</sequence>
<dbReference type="InterPro" id="IPR008557">
    <property type="entry name" value="PhoX"/>
</dbReference>
<dbReference type="EMBL" id="ADVR01000046">
    <property type="protein sequence ID" value="EFO80638.1"/>
    <property type="molecule type" value="Genomic_DNA"/>
</dbReference>
<protein>
    <recommendedName>
        <fullName evidence="4">Twin-arginine translocation pathway signal</fullName>
    </recommendedName>
</protein>
<dbReference type="PANTHER" id="PTHR35399:SF2">
    <property type="entry name" value="DUF839 DOMAIN-CONTAINING PROTEIN"/>
    <property type="match status" value="1"/>
</dbReference>
<evidence type="ECO:0000256" key="1">
    <source>
        <dbReference type="SAM" id="Phobius"/>
    </source>
</evidence>
<accession>E1IDV3</accession>
<keyword evidence="3" id="KW-1185">Reference proteome</keyword>
<dbReference type="PROSITE" id="PS51318">
    <property type="entry name" value="TAT"/>
    <property type="match status" value="1"/>
</dbReference>
<dbReference type="SUPFAM" id="SSF63829">
    <property type="entry name" value="Calcium-dependent phosphotriesterase"/>
    <property type="match status" value="1"/>
</dbReference>
<dbReference type="HOGENOM" id="CLU_018570_2_0_0"/>
<dbReference type="PANTHER" id="PTHR35399">
    <property type="entry name" value="SLR8030 PROTEIN"/>
    <property type="match status" value="1"/>
</dbReference>
<evidence type="ECO:0008006" key="4">
    <source>
        <dbReference type="Google" id="ProtNLM"/>
    </source>
</evidence>
<dbReference type="Proteomes" id="UP000054010">
    <property type="component" value="Unassembled WGS sequence"/>
</dbReference>
<feature type="transmembrane region" description="Helical" evidence="1">
    <location>
        <begin position="29"/>
        <end position="47"/>
    </location>
</feature>
<reference evidence="2 3" key="1">
    <citation type="journal article" date="2011" name="J. Bacteriol.">
        <title>Draft genome sequence of the anoxygenic filamentous phototrophic bacterium Oscillochloris trichoides subsp. DG-6.</title>
        <authorList>
            <person name="Kuznetsov B.B."/>
            <person name="Ivanovsky R.N."/>
            <person name="Keppen O.I."/>
            <person name="Sukhacheva M.V."/>
            <person name="Bumazhkin B.K."/>
            <person name="Patutina E.O."/>
            <person name="Beletsky A.V."/>
            <person name="Mardanov A.V."/>
            <person name="Baslerov R.V."/>
            <person name="Panteleeva A.N."/>
            <person name="Kolganova T.V."/>
            <person name="Ravin N.V."/>
            <person name="Skryabin K.G."/>
        </authorList>
    </citation>
    <scope>NUCLEOTIDE SEQUENCE [LARGE SCALE GENOMIC DNA]</scope>
    <source>
        <strain evidence="2 3">DG-6</strain>
    </source>
</reference>
<gene>
    <name evidence="2" type="ORF">OSCT_1504</name>
</gene>
<dbReference type="Pfam" id="PF05787">
    <property type="entry name" value="PhoX"/>
    <property type="match status" value="1"/>
</dbReference>
<dbReference type="AlphaFoldDB" id="E1IDV3"/>
<organism evidence="2 3">
    <name type="scientific">Oscillochloris trichoides DG-6</name>
    <dbReference type="NCBI Taxonomy" id="765420"/>
    <lineage>
        <taxon>Bacteria</taxon>
        <taxon>Bacillati</taxon>
        <taxon>Chloroflexota</taxon>
        <taxon>Chloroflexia</taxon>
        <taxon>Chloroflexales</taxon>
        <taxon>Chloroflexineae</taxon>
        <taxon>Oscillochloridaceae</taxon>
        <taxon>Oscillochloris</taxon>
    </lineage>
</organism>
<dbReference type="OrthoDB" id="9801383at2"/>
<dbReference type="eggNOG" id="COG3211">
    <property type="taxonomic scope" value="Bacteria"/>
</dbReference>
<keyword evidence="1" id="KW-1133">Transmembrane helix</keyword>
<dbReference type="InterPro" id="IPR006311">
    <property type="entry name" value="TAT_signal"/>
</dbReference>
<comment type="caution">
    <text evidence="2">The sequence shown here is derived from an EMBL/GenBank/DDBJ whole genome shotgun (WGS) entry which is preliminary data.</text>
</comment>
<keyword evidence="1" id="KW-0812">Transmembrane</keyword>
<dbReference type="STRING" id="765420.OSCT_1504"/>
<evidence type="ECO:0000313" key="2">
    <source>
        <dbReference type="EMBL" id="EFO80638.1"/>
    </source>
</evidence>
<name>E1IDV3_9CHLR</name>
<evidence type="ECO:0000313" key="3">
    <source>
        <dbReference type="Proteomes" id="UP000054010"/>
    </source>
</evidence>
<keyword evidence="1" id="KW-0472">Membrane</keyword>